<comment type="caution">
    <text evidence="4">The sequence shown here is derived from an EMBL/GenBank/DDBJ whole genome shotgun (WGS) entry which is preliminary data.</text>
</comment>
<dbReference type="SMART" id="SM00028">
    <property type="entry name" value="TPR"/>
    <property type="match status" value="8"/>
</dbReference>
<dbReference type="Gene3D" id="1.25.40.10">
    <property type="entry name" value="Tetratricopeptide repeat domain"/>
    <property type="match status" value="4"/>
</dbReference>
<dbReference type="Proteomes" id="UP001153069">
    <property type="component" value="Unassembled WGS sequence"/>
</dbReference>
<organism evidence="4 5">
    <name type="scientific">Seminavis robusta</name>
    <dbReference type="NCBI Taxonomy" id="568900"/>
    <lineage>
        <taxon>Eukaryota</taxon>
        <taxon>Sar</taxon>
        <taxon>Stramenopiles</taxon>
        <taxon>Ochrophyta</taxon>
        <taxon>Bacillariophyta</taxon>
        <taxon>Bacillariophyceae</taxon>
        <taxon>Bacillariophycidae</taxon>
        <taxon>Naviculales</taxon>
        <taxon>Naviculaceae</taxon>
        <taxon>Seminavis</taxon>
    </lineage>
</organism>
<sequence>MAKRNAITGNFLSRHSKIYEIENLRGPPGVIRTKGANTVCPIDGRLGAAYVHTLQGEDHVGEATHMLSYSWDYSIGDIVDTLSDFCHQHKLHPKRTYIWICCLCVNQHRVVENASNEDKSGMIAPVDNIDFFAIFGERVKKIQHLLAMMAPWGAPVALTRVWCIFEIFTAHTTDGCKLDIVMPPKEKHSLEQDVIKNGQGINALYETLGKTKIENANASVESDRVAILRKVESDVGYSALNNLVNDLLRGWMHGVLTQLVESREITRDEEYVDFCNQIGSILGKNGEYDAAIKLHQAALSISETALGDDYARTATSYHNIGIVMMNLGDCEGALSAYNEALAIRLSAYGESHPDTAESYNSTGCVLHAKGLHEGALSRHNEALAIRLSILGKNHPSVATTYSNIGAVLKSQGCFQSALSKYKDALAIRLSALGKDHPLVATTYNNIGSVLGDMGDNEGALSKFNEALAIFESVLGKDHPDVATSYNNIGAVLLKKGDNGGALSKFAECLAIWKPALGLHHRNTKGCLEMIESVKAKLSTSYCTSIEMGDCSGVLMKYEECLAIEESALGKDHPSVATSYNNIGLVLEDIGDYETALAKHKEALAIRLSVLGMNHPDVATTCSQIAVLLYRMKDYSGALVKFEECLAIREHVL</sequence>
<feature type="non-terminal residue" evidence="4">
    <location>
        <position position="652"/>
    </location>
</feature>
<protein>
    <submittedName>
        <fullName evidence="4">Kinesin light chain (Partial)</fullName>
    </submittedName>
</protein>
<evidence type="ECO:0000256" key="2">
    <source>
        <dbReference type="ARBA" id="ARBA00022803"/>
    </source>
</evidence>
<dbReference type="OrthoDB" id="626167at2759"/>
<keyword evidence="5" id="KW-1185">Reference proteome</keyword>
<gene>
    <name evidence="4" type="ORF">SEMRO_1072_G238000.1</name>
</gene>
<dbReference type="InterPro" id="IPR011990">
    <property type="entry name" value="TPR-like_helical_dom_sf"/>
</dbReference>
<feature type="repeat" description="TPR" evidence="3">
    <location>
        <begin position="440"/>
        <end position="473"/>
    </location>
</feature>
<proteinExistence type="predicted"/>
<keyword evidence="1" id="KW-0677">Repeat</keyword>
<name>A0A9N8EJ65_9STRA</name>
<evidence type="ECO:0000256" key="1">
    <source>
        <dbReference type="ARBA" id="ARBA00022737"/>
    </source>
</evidence>
<dbReference type="PANTHER" id="PTHR45641:SF1">
    <property type="entry name" value="AAA+ ATPASE DOMAIN-CONTAINING PROTEIN"/>
    <property type="match status" value="1"/>
</dbReference>
<dbReference type="PANTHER" id="PTHR45641">
    <property type="entry name" value="TETRATRICOPEPTIDE REPEAT PROTEIN (AFU_ORTHOLOGUE AFUA_6G03870)"/>
    <property type="match status" value="1"/>
</dbReference>
<dbReference type="SUPFAM" id="SSF48452">
    <property type="entry name" value="TPR-like"/>
    <property type="match status" value="2"/>
</dbReference>
<evidence type="ECO:0000313" key="4">
    <source>
        <dbReference type="EMBL" id="CAB9520079.1"/>
    </source>
</evidence>
<dbReference type="InterPro" id="IPR019734">
    <property type="entry name" value="TPR_rpt"/>
</dbReference>
<evidence type="ECO:0000313" key="5">
    <source>
        <dbReference type="Proteomes" id="UP001153069"/>
    </source>
</evidence>
<dbReference type="EMBL" id="CAICTM010001070">
    <property type="protein sequence ID" value="CAB9520079.1"/>
    <property type="molecule type" value="Genomic_DNA"/>
</dbReference>
<keyword evidence="2 3" id="KW-0802">TPR repeat</keyword>
<dbReference type="Pfam" id="PF13424">
    <property type="entry name" value="TPR_12"/>
    <property type="match status" value="3"/>
</dbReference>
<dbReference type="PROSITE" id="PS50005">
    <property type="entry name" value="TPR"/>
    <property type="match status" value="2"/>
</dbReference>
<dbReference type="AlphaFoldDB" id="A0A9N8EJ65"/>
<reference evidence="4" key="1">
    <citation type="submission" date="2020-06" db="EMBL/GenBank/DDBJ databases">
        <authorList>
            <consortium name="Plant Systems Biology data submission"/>
        </authorList>
    </citation>
    <scope>NUCLEOTIDE SEQUENCE</scope>
    <source>
        <strain evidence="4">D6</strain>
    </source>
</reference>
<dbReference type="Pfam" id="PF13374">
    <property type="entry name" value="TPR_10"/>
    <property type="match status" value="2"/>
</dbReference>
<evidence type="ECO:0000256" key="3">
    <source>
        <dbReference type="PROSITE-ProRule" id="PRU00339"/>
    </source>
</evidence>
<feature type="repeat" description="TPR" evidence="3">
    <location>
        <begin position="314"/>
        <end position="347"/>
    </location>
</feature>
<accession>A0A9N8EJ65</accession>